<gene>
    <name evidence="1" type="ORF">BE04_21825</name>
</gene>
<proteinExistence type="predicted"/>
<dbReference type="Proteomes" id="UP000075604">
    <property type="component" value="Unassembled WGS sequence"/>
</dbReference>
<dbReference type="AlphaFoldDB" id="A0A150PII6"/>
<organism evidence="1 2">
    <name type="scientific">Sorangium cellulosum</name>
    <name type="common">Polyangium cellulosum</name>
    <dbReference type="NCBI Taxonomy" id="56"/>
    <lineage>
        <taxon>Bacteria</taxon>
        <taxon>Pseudomonadati</taxon>
        <taxon>Myxococcota</taxon>
        <taxon>Polyangia</taxon>
        <taxon>Polyangiales</taxon>
        <taxon>Polyangiaceae</taxon>
        <taxon>Sorangium</taxon>
    </lineage>
</organism>
<name>A0A150PII6_SORCE</name>
<reference evidence="1 2" key="1">
    <citation type="submission" date="2014-02" db="EMBL/GenBank/DDBJ databases">
        <title>The small core and large imbalanced accessory genome model reveals a collaborative survival strategy of Sorangium cellulosum strains in nature.</title>
        <authorList>
            <person name="Han K."/>
            <person name="Peng R."/>
            <person name="Blom J."/>
            <person name="Li Y.-Z."/>
        </authorList>
    </citation>
    <scope>NUCLEOTIDE SEQUENCE [LARGE SCALE GENOMIC DNA]</scope>
    <source>
        <strain evidence="1 2">So0157-18</strain>
    </source>
</reference>
<comment type="caution">
    <text evidence="1">The sequence shown here is derived from an EMBL/GenBank/DDBJ whole genome shotgun (WGS) entry which is preliminary data.</text>
</comment>
<evidence type="ECO:0000313" key="1">
    <source>
        <dbReference type="EMBL" id="KYF55485.1"/>
    </source>
</evidence>
<accession>A0A150PII6</accession>
<sequence length="359" mass="39747">MSGEERAQGPRTPANAAAPAVRAPFVARWDLDKTYLRTDFDTLRDLVRTAIERPDQKRTVPGAGSLLRELGRAGVETHILSGSPEQLRSRIEQKLRLDGARWASLTLKPNLQNILRLRFRALRGQLGYKLPALLQRRCELPTQRDASGALIREVLLGDDAEADAFVYSLYADVCEGRVTPLELGEVMRLGHAYDDTILDALRFASYVEKGPVVERILIHLDRQSSPSDFRIFGDRVVPFYNYLQAAFVLHEDGRIAAHAVLRVAQDLVVAHNFDSVALARSYVDLSRRGHVSGKGIASLEAAYGELAQRRAAGASDLGAMIAELTRLCSDLRPAVSRPHAAIDYRALAAGHNRRSKRGR</sequence>
<protein>
    <submittedName>
        <fullName evidence="1">Uncharacterized protein</fullName>
    </submittedName>
</protein>
<evidence type="ECO:0000313" key="2">
    <source>
        <dbReference type="Proteomes" id="UP000075604"/>
    </source>
</evidence>
<dbReference type="EMBL" id="JELX01002409">
    <property type="protein sequence ID" value="KYF55485.1"/>
    <property type="molecule type" value="Genomic_DNA"/>
</dbReference>